<sequence>MSREPFIWIEIDVDGCSRSFGVGSCTATLAGTVDRKCFRTYETCKLRSAFQHLKTFRTLRYCQPRSNTPKGATWFPVMQGQPSEQSATVNIAGSDSDLSAFGRRATVSVTLTDFPDHDRFMDPYQAERVSGAAQLSGIGYDPRARGTHFGKLKARWPYYAGRPLRVKHGYLVDGVPTGVTTRDYIITNIDGPDDSGKVTISGSDVLDLADDKRTRVPKASSGKLLADIEANTTVLTLTPEGIGDLEYETAGRARIGSELVDYTRSGDVFTLTARGVNRTTAAAHKALSTFQRVKRYVGARADDVIADLLTEAGVAASYLPLPAWKAEVDRWLSGTRITRDITEPTGIKALMSSIVPLGFSLWWEAADKQIRLKANRPVDGDQIWDLSDRNTNLSVSIDEDDKQRAAAVLFWTVQKDPTKSATSSENYARTWAAGDPSALENWRYGSGAIKNFLCPWLENGADAVVRVAAHRLLRRFEKTPKKVTVELDAAKFAGIRLTDVIRVTSHGLQDDTGQTPAALYQVISRSEPKPGERIKIVAQSYQFDGRFGFATANDSPGYLGATQAQRDPGMFAADPTTKLMPNGDPPYEAI</sequence>
<dbReference type="Proteomes" id="UP001198571">
    <property type="component" value="Unassembled WGS sequence"/>
</dbReference>
<evidence type="ECO:0000313" key="2">
    <source>
        <dbReference type="Proteomes" id="UP001198571"/>
    </source>
</evidence>
<evidence type="ECO:0008006" key="3">
    <source>
        <dbReference type="Google" id="ProtNLM"/>
    </source>
</evidence>
<keyword evidence="2" id="KW-1185">Reference proteome</keyword>
<organism evidence="1 2">
    <name type="scientific">Pseudogemmobacter faecipullorum</name>
    <dbReference type="NCBI Taxonomy" id="2755041"/>
    <lineage>
        <taxon>Bacteria</taxon>
        <taxon>Pseudomonadati</taxon>
        <taxon>Pseudomonadota</taxon>
        <taxon>Alphaproteobacteria</taxon>
        <taxon>Rhodobacterales</taxon>
        <taxon>Paracoccaceae</taxon>
        <taxon>Pseudogemmobacter</taxon>
    </lineage>
</organism>
<name>A0ABS8CQU5_9RHOB</name>
<gene>
    <name evidence="1" type="ORF">H0485_17410</name>
</gene>
<evidence type="ECO:0000313" key="1">
    <source>
        <dbReference type="EMBL" id="MCB5411774.1"/>
    </source>
</evidence>
<protein>
    <recommendedName>
        <fullName evidence="3">Tip attachment protein J domain-containing protein</fullName>
    </recommendedName>
</protein>
<comment type="caution">
    <text evidence="1">The sequence shown here is derived from an EMBL/GenBank/DDBJ whole genome shotgun (WGS) entry which is preliminary data.</text>
</comment>
<dbReference type="EMBL" id="JACDXX010000020">
    <property type="protein sequence ID" value="MCB5411774.1"/>
    <property type="molecule type" value="Genomic_DNA"/>
</dbReference>
<proteinExistence type="predicted"/>
<accession>A0ABS8CQU5</accession>
<reference evidence="1 2" key="1">
    <citation type="submission" date="2020-07" db="EMBL/GenBank/DDBJ databases">
        <title>Pseudogemmobacter sp. nov., isolated from poultry manure in Taiwan.</title>
        <authorList>
            <person name="Lin S.-Y."/>
            <person name="Tang Y.-S."/>
            <person name="Young C.-C."/>
        </authorList>
    </citation>
    <scope>NUCLEOTIDE SEQUENCE [LARGE SCALE GENOMIC DNA]</scope>
    <source>
        <strain evidence="1 2">CC-YST710</strain>
    </source>
</reference>
<dbReference type="RefSeq" id="WP_226937225.1">
    <property type="nucleotide sequence ID" value="NZ_JACDXX010000020.1"/>
</dbReference>